<dbReference type="InterPro" id="IPR001672">
    <property type="entry name" value="G6P_Isomerase"/>
</dbReference>
<dbReference type="Gene3D" id="3.40.50.10490">
    <property type="entry name" value="Glucose-6-phosphate isomerase like protein, domain 1"/>
    <property type="match status" value="2"/>
</dbReference>
<evidence type="ECO:0000256" key="3">
    <source>
        <dbReference type="ARBA" id="ARBA00022432"/>
    </source>
</evidence>
<accession>A0A0C1ECG9</accession>
<dbReference type="PROSITE" id="PS00174">
    <property type="entry name" value="P_GLUCOSE_ISOMERASE_2"/>
    <property type="match status" value="1"/>
</dbReference>
<dbReference type="Pfam" id="PF00342">
    <property type="entry name" value="PGI"/>
    <property type="match status" value="1"/>
</dbReference>
<feature type="active site" evidence="7">
    <location>
        <position position="488"/>
    </location>
</feature>
<evidence type="ECO:0000256" key="4">
    <source>
        <dbReference type="ARBA" id="ARBA00023152"/>
    </source>
</evidence>
<dbReference type="GO" id="GO:0005829">
    <property type="term" value="C:cytosol"/>
    <property type="evidence" value="ECO:0007669"/>
    <property type="project" value="TreeGrafter"/>
</dbReference>
<dbReference type="GO" id="GO:0048029">
    <property type="term" value="F:monosaccharide binding"/>
    <property type="evidence" value="ECO:0007669"/>
    <property type="project" value="TreeGrafter"/>
</dbReference>
<comment type="pathway">
    <text evidence="7">Carbohydrate biosynthesis; gluconeogenesis.</text>
</comment>
<gene>
    <name evidence="7" type="primary">pgi</name>
    <name evidence="9" type="ORF">MCC93_08510</name>
</gene>
<comment type="function">
    <text evidence="7">Catalyzes the reversible isomerization of glucose-6-phosphate to fructose-6-phosphate.</text>
</comment>
<dbReference type="InterPro" id="IPR046348">
    <property type="entry name" value="SIS_dom_sf"/>
</dbReference>
<evidence type="ECO:0000256" key="2">
    <source>
        <dbReference type="ARBA" id="ARBA00006604"/>
    </source>
</evidence>
<feature type="active site" description="Proton donor" evidence="7">
    <location>
        <position position="329"/>
    </location>
</feature>
<keyword evidence="7" id="KW-0963">Cytoplasm</keyword>
<dbReference type="FunFam" id="3.40.50.10490:FF:000004">
    <property type="entry name" value="Glucose-6-phosphate isomerase"/>
    <property type="match status" value="1"/>
</dbReference>
<comment type="subcellular location">
    <subcellularLocation>
        <location evidence="7">Cytoplasm</location>
    </subcellularLocation>
</comment>
<evidence type="ECO:0000313" key="9">
    <source>
        <dbReference type="EMBL" id="KIC09759.1"/>
    </source>
</evidence>
<dbReference type="InterPro" id="IPR018189">
    <property type="entry name" value="Phosphoglucose_isomerase_CS"/>
</dbReference>
<dbReference type="HAMAP" id="MF_00473">
    <property type="entry name" value="G6P_isomerase"/>
    <property type="match status" value="1"/>
</dbReference>
<comment type="pathway">
    <text evidence="1 7 8">Carbohydrate degradation; glycolysis; D-glyceraldehyde 3-phosphate and glycerone phosphate from D-glucose: step 2/4.</text>
</comment>
<organism evidence="9 10">
    <name type="scientific">Morococcus cerebrosus</name>
    <dbReference type="NCBI Taxonomy" id="1056807"/>
    <lineage>
        <taxon>Bacteria</taxon>
        <taxon>Pseudomonadati</taxon>
        <taxon>Pseudomonadota</taxon>
        <taxon>Betaproteobacteria</taxon>
        <taxon>Neisseriales</taxon>
        <taxon>Neisseriaceae</taxon>
        <taxon>Morococcus</taxon>
    </lineage>
</organism>
<dbReference type="InterPro" id="IPR035476">
    <property type="entry name" value="SIS_PGI_1"/>
</dbReference>
<proteinExistence type="inferred from homology"/>
<dbReference type="Proteomes" id="UP000031390">
    <property type="component" value="Unassembled WGS sequence"/>
</dbReference>
<dbReference type="InterPro" id="IPR035482">
    <property type="entry name" value="SIS_PGI_2"/>
</dbReference>
<protein>
    <recommendedName>
        <fullName evidence="7">Glucose-6-phosphate isomerase</fullName>
        <shortName evidence="7">GPI</shortName>
        <ecNumber evidence="7">5.3.1.9</ecNumber>
    </recommendedName>
    <alternativeName>
        <fullName evidence="7">Phosphoglucose isomerase</fullName>
        <shortName evidence="7">PGI</shortName>
    </alternativeName>
    <alternativeName>
        <fullName evidence="7">Phosphohexose isomerase</fullName>
        <shortName evidence="7">PHI</shortName>
    </alternativeName>
</protein>
<evidence type="ECO:0000256" key="5">
    <source>
        <dbReference type="ARBA" id="ARBA00023235"/>
    </source>
</evidence>
<dbReference type="AlphaFoldDB" id="A0A0C1ECG9"/>
<dbReference type="PRINTS" id="PR00662">
    <property type="entry name" value="G6PISOMERASE"/>
</dbReference>
<dbReference type="NCBIfam" id="NF001211">
    <property type="entry name" value="PRK00179.1"/>
    <property type="match status" value="1"/>
</dbReference>
<comment type="catalytic activity">
    <reaction evidence="6 7 8">
        <text>alpha-D-glucose 6-phosphate = beta-D-fructose 6-phosphate</text>
        <dbReference type="Rhea" id="RHEA:11816"/>
        <dbReference type="ChEBI" id="CHEBI:57634"/>
        <dbReference type="ChEBI" id="CHEBI:58225"/>
        <dbReference type="EC" id="5.3.1.9"/>
    </reaction>
</comment>
<dbReference type="GO" id="GO:0006094">
    <property type="term" value="P:gluconeogenesis"/>
    <property type="evidence" value="ECO:0007669"/>
    <property type="project" value="UniProtKB-UniRule"/>
</dbReference>
<dbReference type="EMBL" id="JUFZ01000033">
    <property type="protein sequence ID" value="KIC09759.1"/>
    <property type="molecule type" value="Genomic_DNA"/>
</dbReference>
<name>A0A0C1ECG9_9NEIS</name>
<feature type="active site" evidence="7">
    <location>
        <position position="360"/>
    </location>
</feature>
<dbReference type="FunFam" id="1.10.1390.10:FF:000001">
    <property type="entry name" value="Glucose-6-phosphate isomerase"/>
    <property type="match status" value="1"/>
</dbReference>
<evidence type="ECO:0000256" key="7">
    <source>
        <dbReference type="HAMAP-Rule" id="MF_00473"/>
    </source>
</evidence>
<sequence>MREMFDQDPERAERYWLQVGGLTLDYSKNRINDETMALLFELAREAGVPERMQQMFHGEKINTTENRAVLHVALRNRTNAPIVVDGEDVMPKVNHVLQRMGEFAHEVRSGSWLGYTNQVITDVVNIGIGGSDLGPLMMCTALKQFGHPRLNMHFVSNVDGSQLRDVLSKVHPETTLFIIASKTFTTQETLTNALTARKWFLDHAGDEAAVAKHFVAVSTNQKAVAEFGIDTANMFEFWDWVGGRYSLWSAIGLPIMLYLGEENFIEMLNGAHLMDQHFINTPLERNMPVILALIGIWYINYYGGGSHVIAPYDQHLHRLPKFIQQLDMESNGKQVTLDGKAVGYETSPIIWGETGINGQHAFFQLLHQGTHITPIDLIASLEKRSNLRGHHEILLANVFAQAEAFMRGKTPDEVRAELKAQGMEAERIEELVPHKTFSGNRPTNLILMDKINPRNMGSLIAMYEHKTFVQGIIWGINSFDQWGVELGKQLAKTILAELTGETGVQKHDSSTTRLINLYLNANK</sequence>
<dbReference type="PANTHER" id="PTHR11469:SF1">
    <property type="entry name" value="GLUCOSE-6-PHOSPHATE ISOMERASE"/>
    <property type="match status" value="1"/>
</dbReference>
<dbReference type="UniPathway" id="UPA00109">
    <property type="reaction ID" value="UER00181"/>
</dbReference>
<evidence type="ECO:0000256" key="6">
    <source>
        <dbReference type="ARBA" id="ARBA00029321"/>
    </source>
</evidence>
<dbReference type="PROSITE" id="PS51463">
    <property type="entry name" value="P_GLUCOSE_ISOMERASE_3"/>
    <property type="match status" value="1"/>
</dbReference>
<dbReference type="GO" id="GO:0051156">
    <property type="term" value="P:glucose 6-phosphate metabolic process"/>
    <property type="evidence" value="ECO:0007669"/>
    <property type="project" value="TreeGrafter"/>
</dbReference>
<dbReference type="PATRIC" id="fig|1056807.3.peg.822"/>
<dbReference type="PANTHER" id="PTHR11469">
    <property type="entry name" value="GLUCOSE-6-PHOSPHATE ISOMERASE"/>
    <property type="match status" value="1"/>
</dbReference>
<evidence type="ECO:0000313" key="10">
    <source>
        <dbReference type="Proteomes" id="UP000031390"/>
    </source>
</evidence>
<dbReference type="SUPFAM" id="SSF53697">
    <property type="entry name" value="SIS domain"/>
    <property type="match status" value="1"/>
</dbReference>
<evidence type="ECO:0000256" key="1">
    <source>
        <dbReference type="ARBA" id="ARBA00004926"/>
    </source>
</evidence>
<dbReference type="Gene3D" id="1.10.1390.10">
    <property type="match status" value="1"/>
</dbReference>
<keyword evidence="5 7" id="KW-0413">Isomerase</keyword>
<comment type="similarity">
    <text evidence="2 7 8">Belongs to the GPI family.</text>
</comment>
<comment type="caution">
    <text evidence="9">The sequence shown here is derived from an EMBL/GenBank/DDBJ whole genome shotgun (WGS) entry which is preliminary data.</text>
</comment>
<dbReference type="PROSITE" id="PS00765">
    <property type="entry name" value="P_GLUCOSE_ISOMERASE_1"/>
    <property type="match status" value="1"/>
</dbReference>
<keyword evidence="4 7" id="KW-0324">Glycolysis</keyword>
<evidence type="ECO:0000256" key="8">
    <source>
        <dbReference type="RuleBase" id="RU000612"/>
    </source>
</evidence>
<dbReference type="CDD" id="cd05016">
    <property type="entry name" value="SIS_PGI_2"/>
    <property type="match status" value="1"/>
</dbReference>
<dbReference type="EC" id="5.3.1.9" evidence="7"/>
<dbReference type="GO" id="GO:0004347">
    <property type="term" value="F:glucose-6-phosphate isomerase activity"/>
    <property type="evidence" value="ECO:0007669"/>
    <property type="project" value="UniProtKB-UniRule"/>
</dbReference>
<dbReference type="GO" id="GO:0006096">
    <property type="term" value="P:glycolytic process"/>
    <property type="evidence" value="ECO:0007669"/>
    <property type="project" value="UniProtKB-UniRule"/>
</dbReference>
<dbReference type="InterPro" id="IPR023096">
    <property type="entry name" value="G6P_Isomerase_C"/>
</dbReference>
<reference evidence="9 10" key="1">
    <citation type="submission" date="2014-12" db="EMBL/GenBank/DDBJ databases">
        <title>Genome sequence of Morococcus cerebrosus.</title>
        <authorList>
            <person name="Shin S.-K."/>
            <person name="Yi H."/>
        </authorList>
    </citation>
    <scope>NUCLEOTIDE SEQUENCE [LARGE SCALE GENOMIC DNA]</scope>
    <source>
        <strain evidence="9 10">CIP 81.93</strain>
    </source>
</reference>
<keyword evidence="3 7" id="KW-0312">Gluconeogenesis</keyword>
<dbReference type="UniPathway" id="UPA00138"/>
<dbReference type="CDD" id="cd05015">
    <property type="entry name" value="SIS_PGI_1"/>
    <property type="match status" value="1"/>
</dbReference>
<dbReference type="GO" id="GO:0097367">
    <property type="term" value="F:carbohydrate derivative binding"/>
    <property type="evidence" value="ECO:0007669"/>
    <property type="project" value="InterPro"/>
</dbReference>